<name>A0A0E9XQ36_ANGAN</name>
<reference evidence="2" key="1">
    <citation type="submission" date="2014-11" db="EMBL/GenBank/DDBJ databases">
        <authorList>
            <person name="Amaro Gonzalez C."/>
        </authorList>
    </citation>
    <scope>NUCLEOTIDE SEQUENCE</scope>
</reference>
<feature type="compositionally biased region" description="Low complexity" evidence="1">
    <location>
        <begin position="34"/>
        <end position="45"/>
    </location>
</feature>
<organism evidence="2">
    <name type="scientific">Anguilla anguilla</name>
    <name type="common">European freshwater eel</name>
    <name type="synonym">Muraena anguilla</name>
    <dbReference type="NCBI Taxonomy" id="7936"/>
    <lineage>
        <taxon>Eukaryota</taxon>
        <taxon>Metazoa</taxon>
        <taxon>Chordata</taxon>
        <taxon>Craniata</taxon>
        <taxon>Vertebrata</taxon>
        <taxon>Euteleostomi</taxon>
        <taxon>Actinopterygii</taxon>
        <taxon>Neopterygii</taxon>
        <taxon>Teleostei</taxon>
        <taxon>Anguilliformes</taxon>
        <taxon>Anguillidae</taxon>
        <taxon>Anguilla</taxon>
    </lineage>
</organism>
<dbReference type="AlphaFoldDB" id="A0A0E9XQ36"/>
<dbReference type="EMBL" id="GBXM01004026">
    <property type="protein sequence ID" value="JAI04552.1"/>
    <property type="molecule type" value="Transcribed_RNA"/>
</dbReference>
<sequence length="55" mass="5969">MNMRSTFKCLLLTSSQTSSPSLAWPTIWSAPKRASWSASESFSWSKKTGPSGASN</sequence>
<proteinExistence type="predicted"/>
<protein>
    <submittedName>
        <fullName evidence="2">Uncharacterized protein</fullName>
    </submittedName>
</protein>
<feature type="region of interest" description="Disordered" evidence="1">
    <location>
        <begin position="33"/>
        <end position="55"/>
    </location>
</feature>
<reference evidence="2" key="2">
    <citation type="journal article" date="2015" name="Fish Shellfish Immunol.">
        <title>Early steps in the European eel (Anguilla anguilla)-Vibrio vulnificus interaction in the gills: Role of the RtxA13 toxin.</title>
        <authorList>
            <person name="Callol A."/>
            <person name="Pajuelo D."/>
            <person name="Ebbesson L."/>
            <person name="Teles M."/>
            <person name="MacKenzie S."/>
            <person name="Amaro C."/>
        </authorList>
    </citation>
    <scope>NUCLEOTIDE SEQUENCE</scope>
</reference>
<accession>A0A0E9XQ36</accession>
<evidence type="ECO:0000313" key="2">
    <source>
        <dbReference type="EMBL" id="JAI04552.1"/>
    </source>
</evidence>
<evidence type="ECO:0000256" key="1">
    <source>
        <dbReference type="SAM" id="MobiDB-lite"/>
    </source>
</evidence>
<feature type="compositionally biased region" description="Polar residues" evidence="1">
    <location>
        <begin position="46"/>
        <end position="55"/>
    </location>
</feature>